<evidence type="ECO:0000256" key="5">
    <source>
        <dbReference type="ARBA" id="ARBA00023157"/>
    </source>
</evidence>
<evidence type="ECO:0000256" key="6">
    <source>
        <dbReference type="RuleBase" id="RU361193"/>
    </source>
</evidence>
<dbReference type="InterPro" id="IPR012341">
    <property type="entry name" value="6hp_glycosidase-like_sf"/>
</dbReference>
<dbReference type="AlphaFoldDB" id="A0AAW1S4R1"/>
<dbReference type="InterPro" id="IPR036026">
    <property type="entry name" value="Seven-hairpin_glycosidases"/>
</dbReference>
<evidence type="ECO:0000256" key="2">
    <source>
        <dbReference type="ARBA" id="ARBA00004922"/>
    </source>
</evidence>
<dbReference type="GO" id="GO:0005975">
    <property type="term" value="P:carbohydrate metabolic process"/>
    <property type="evidence" value="ECO:0007669"/>
    <property type="project" value="InterPro"/>
</dbReference>
<organism evidence="8 9">
    <name type="scientific">Elliptochloris bilobata</name>
    <dbReference type="NCBI Taxonomy" id="381761"/>
    <lineage>
        <taxon>Eukaryota</taxon>
        <taxon>Viridiplantae</taxon>
        <taxon>Chlorophyta</taxon>
        <taxon>core chlorophytes</taxon>
        <taxon>Trebouxiophyceae</taxon>
        <taxon>Trebouxiophyceae incertae sedis</taxon>
        <taxon>Elliptochloris clade</taxon>
        <taxon>Elliptochloris</taxon>
    </lineage>
</organism>
<protein>
    <recommendedName>
        <fullName evidence="6">alpha-1,2-Mannosidase</fullName>
        <ecNumber evidence="6">3.2.1.-</ecNumber>
    </recommendedName>
</protein>
<evidence type="ECO:0000313" key="9">
    <source>
        <dbReference type="Proteomes" id="UP001445335"/>
    </source>
</evidence>
<proteinExistence type="inferred from homology"/>
<dbReference type="InterPro" id="IPR001382">
    <property type="entry name" value="Glyco_hydro_47"/>
</dbReference>
<dbReference type="EC" id="3.2.1.-" evidence="6"/>
<dbReference type="PANTHER" id="PTHR11742:SF6">
    <property type="entry name" value="MANNOSYL-OLIGOSACCHARIDE ALPHA-1,2-MANNOSIDASE IA-RELATED"/>
    <property type="match status" value="1"/>
</dbReference>
<sequence>MSGRASLATSAALTPTPTGAPQKALRHPCEDYKARTTGCNQLRQLSGVAAETLAVRCGGGALRHAWSGYEAHAMGFDELRPLSGVGADTLGGMGAIVVDSLDTLWMLGLKEEFGRTRDWVTSKLTFDRGNASFFKTSIRILGGLLSAYQHSGDRVFPEKAEELGDILATANSSPQGISYRTVNMRSRLPSVGKDEYGILAEFGSQQLELITLSDMTGRPEFAAKAEAVIQELHQRG</sequence>
<keyword evidence="9" id="KW-1185">Reference proteome</keyword>
<dbReference type="EMBL" id="JALJOU010000011">
    <property type="protein sequence ID" value="KAK9841036.1"/>
    <property type="molecule type" value="Genomic_DNA"/>
</dbReference>
<dbReference type="Pfam" id="PF01532">
    <property type="entry name" value="Glyco_hydro_47"/>
    <property type="match status" value="1"/>
</dbReference>
<name>A0AAW1S4R1_9CHLO</name>
<dbReference type="GO" id="GO:0000139">
    <property type="term" value="C:Golgi membrane"/>
    <property type="evidence" value="ECO:0007669"/>
    <property type="project" value="TreeGrafter"/>
</dbReference>
<keyword evidence="5" id="KW-1015">Disulfide bond</keyword>
<accession>A0AAW1S4R1</accession>
<evidence type="ECO:0000256" key="1">
    <source>
        <dbReference type="ARBA" id="ARBA00001913"/>
    </source>
</evidence>
<evidence type="ECO:0000313" key="8">
    <source>
        <dbReference type="EMBL" id="KAK9841036.1"/>
    </source>
</evidence>
<comment type="similarity">
    <text evidence="3 6">Belongs to the glycosyl hydrolase 47 family.</text>
</comment>
<evidence type="ECO:0000256" key="3">
    <source>
        <dbReference type="ARBA" id="ARBA00007658"/>
    </source>
</evidence>
<keyword evidence="4 6" id="KW-0378">Hydrolase</keyword>
<gene>
    <name evidence="8" type="ORF">WJX81_006939</name>
</gene>
<keyword evidence="6" id="KW-0326">Glycosidase</keyword>
<dbReference type="InterPro" id="IPR050749">
    <property type="entry name" value="Glycosyl_Hydrolase_47"/>
</dbReference>
<dbReference type="PANTHER" id="PTHR11742">
    <property type="entry name" value="MANNOSYL-OLIGOSACCHARIDE ALPHA-1,2-MANNOSIDASE-RELATED"/>
    <property type="match status" value="1"/>
</dbReference>
<feature type="region of interest" description="Disordered" evidence="7">
    <location>
        <begin position="1"/>
        <end position="27"/>
    </location>
</feature>
<dbReference type="GO" id="GO:0005509">
    <property type="term" value="F:calcium ion binding"/>
    <property type="evidence" value="ECO:0007669"/>
    <property type="project" value="InterPro"/>
</dbReference>
<feature type="compositionally biased region" description="Low complexity" evidence="7">
    <location>
        <begin position="1"/>
        <end position="17"/>
    </location>
</feature>
<comment type="pathway">
    <text evidence="2">Protein modification; protein glycosylation.</text>
</comment>
<reference evidence="8 9" key="1">
    <citation type="journal article" date="2024" name="Nat. Commun.">
        <title>Phylogenomics reveals the evolutionary origins of lichenization in chlorophyte algae.</title>
        <authorList>
            <person name="Puginier C."/>
            <person name="Libourel C."/>
            <person name="Otte J."/>
            <person name="Skaloud P."/>
            <person name="Haon M."/>
            <person name="Grisel S."/>
            <person name="Petersen M."/>
            <person name="Berrin J.G."/>
            <person name="Delaux P.M."/>
            <person name="Dal Grande F."/>
            <person name="Keller J."/>
        </authorList>
    </citation>
    <scope>NUCLEOTIDE SEQUENCE [LARGE SCALE GENOMIC DNA]</scope>
    <source>
        <strain evidence="8 9">SAG 245.80</strain>
    </source>
</reference>
<evidence type="ECO:0000256" key="7">
    <source>
        <dbReference type="SAM" id="MobiDB-lite"/>
    </source>
</evidence>
<comment type="cofactor">
    <cofactor evidence="1">
        <name>Ca(2+)</name>
        <dbReference type="ChEBI" id="CHEBI:29108"/>
    </cofactor>
</comment>
<evidence type="ECO:0000256" key="4">
    <source>
        <dbReference type="ARBA" id="ARBA00022801"/>
    </source>
</evidence>
<dbReference type="SUPFAM" id="SSF48225">
    <property type="entry name" value="Seven-hairpin glycosidases"/>
    <property type="match status" value="1"/>
</dbReference>
<dbReference type="GO" id="GO:0005783">
    <property type="term" value="C:endoplasmic reticulum"/>
    <property type="evidence" value="ECO:0007669"/>
    <property type="project" value="TreeGrafter"/>
</dbReference>
<dbReference type="PRINTS" id="PR00747">
    <property type="entry name" value="GLYHDRLASE47"/>
</dbReference>
<dbReference type="GO" id="GO:0004571">
    <property type="term" value="F:mannosyl-oligosaccharide 1,2-alpha-mannosidase activity"/>
    <property type="evidence" value="ECO:0007669"/>
    <property type="project" value="InterPro"/>
</dbReference>
<dbReference type="Gene3D" id="1.50.10.10">
    <property type="match status" value="1"/>
</dbReference>
<dbReference type="Proteomes" id="UP001445335">
    <property type="component" value="Unassembled WGS sequence"/>
</dbReference>
<comment type="caution">
    <text evidence="8">The sequence shown here is derived from an EMBL/GenBank/DDBJ whole genome shotgun (WGS) entry which is preliminary data.</text>
</comment>